<dbReference type="PROSITE" id="PS00763">
    <property type="entry name" value="GLUTATHIONE_PEROXID_2"/>
    <property type="match status" value="1"/>
</dbReference>
<reference evidence="5 6" key="1">
    <citation type="submission" date="2023-01" db="EMBL/GenBank/DDBJ databases">
        <title>Novel species of the genus Vogesella isolated from rivers.</title>
        <authorList>
            <person name="Lu H."/>
        </authorList>
    </citation>
    <scope>NUCLEOTIDE SEQUENCE [LARGE SCALE GENOMIC DNA]</scope>
    <source>
        <strain evidence="5 6">SH7W</strain>
    </source>
</reference>
<evidence type="ECO:0000256" key="4">
    <source>
        <dbReference type="RuleBase" id="RU000499"/>
    </source>
</evidence>
<dbReference type="PANTHER" id="PTHR11592">
    <property type="entry name" value="GLUTATHIONE PEROXIDASE"/>
    <property type="match status" value="1"/>
</dbReference>
<dbReference type="PANTHER" id="PTHR11592:SF78">
    <property type="entry name" value="GLUTATHIONE PEROXIDASE"/>
    <property type="match status" value="1"/>
</dbReference>
<dbReference type="InterPro" id="IPR029760">
    <property type="entry name" value="GPX_CS"/>
</dbReference>
<dbReference type="Pfam" id="PF00255">
    <property type="entry name" value="GSHPx"/>
    <property type="match status" value="1"/>
</dbReference>
<dbReference type="Proteomes" id="UP001221566">
    <property type="component" value="Unassembled WGS sequence"/>
</dbReference>
<dbReference type="GO" id="GO:0004601">
    <property type="term" value="F:peroxidase activity"/>
    <property type="evidence" value="ECO:0007669"/>
    <property type="project" value="UniProtKB-KW"/>
</dbReference>
<proteinExistence type="inferred from homology"/>
<evidence type="ECO:0000256" key="3">
    <source>
        <dbReference type="ARBA" id="ARBA00023002"/>
    </source>
</evidence>
<dbReference type="InterPro" id="IPR036249">
    <property type="entry name" value="Thioredoxin-like_sf"/>
</dbReference>
<keyword evidence="6" id="KW-1185">Reference proteome</keyword>
<dbReference type="SUPFAM" id="SSF52833">
    <property type="entry name" value="Thioredoxin-like"/>
    <property type="match status" value="1"/>
</dbReference>
<name>A0ABT5I581_VOGIN</name>
<dbReference type="Gene3D" id="3.40.30.10">
    <property type="entry name" value="Glutaredoxin"/>
    <property type="match status" value="1"/>
</dbReference>
<evidence type="ECO:0000313" key="6">
    <source>
        <dbReference type="Proteomes" id="UP001221566"/>
    </source>
</evidence>
<dbReference type="PROSITE" id="PS51355">
    <property type="entry name" value="GLUTATHIONE_PEROXID_3"/>
    <property type="match status" value="1"/>
</dbReference>
<sequence>MAISDFSFNAIDGRTTRLAQFSGRVLLLCNTASECGFTKQYADLETLHQRYQGEGLSVIGFPCNQFGQQEPGQPADIKQFCQTRYGVSFLLSEKIDVNGHNAHPLWHYLTESKPGILGSKAIKWNFTKFLIDRKGVIVGRYGPLTSPEALQGKIEKLLQEKTI</sequence>
<comment type="similarity">
    <text evidence="1 4">Belongs to the glutathione peroxidase family.</text>
</comment>
<dbReference type="PRINTS" id="PR01011">
    <property type="entry name" value="GLUTPROXDASE"/>
</dbReference>
<keyword evidence="2 4" id="KW-0575">Peroxidase</keyword>
<evidence type="ECO:0000313" key="5">
    <source>
        <dbReference type="EMBL" id="MDC7691337.1"/>
    </source>
</evidence>
<comment type="caution">
    <text evidence="5">The sequence shown here is derived from an EMBL/GenBank/DDBJ whole genome shotgun (WGS) entry which is preliminary data.</text>
</comment>
<gene>
    <name evidence="5" type="ORF">PQU93_11145</name>
</gene>
<dbReference type="EMBL" id="JAQQKY010000006">
    <property type="protein sequence ID" value="MDC7691337.1"/>
    <property type="molecule type" value="Genomic_DNA"/>
</dbReference>
<keyword evidence="3 4" id="KW-0560">Oxidoreductase</keyword>
<dbReference type="PROSITE" id="PS00460">
    <property type="entry name" value="GLUTATHIONE_PEROXID_1"/>
    <property type="match status" value="1"/>
</dbReference>
<dbReference type="InterPro" id="IPR000889">
    <property type="entry name" value="Glutathione_peroxidase"/>
</dbReference>
<organism evidence="5 6">
    <name type="scientific">Vogesella indigofera</name>
    <name type="common">Pseudomonas indigofera</name>
    <dbReference type="NCBI Taxonomy" id="45465"/>
    <lineage>
        <taxon>Bacteria</taxon>
        <taxon>Pseudomonadati</taxon>
        <taxon>Pseudomonadota</taxon>
        <taxon>Betaproteobacteria</taxon>
        <taxon>Neisseriales</taxon>
        <taxon>Chromobacteriaceae</taxon>
        <taxon>Vogesella</taxon>
    </lineage>
</organism>
<dbReference type="PIRSF" id="PIRSF000303">
    <property type="entry name" value="Glutathion_perox"/>
    <property type="match status" value="1"/>
</dbReference>
<dbReference type="RefSeq" id="WP_272803384.1">
    <property type="nucleotide sequence ID" value="NZ_JAQQKY010000006.1"/>
</dbReference>
<dbReference type="InterPro" id="IPR029759">
    <property type="entry name" value="GPX_AS"/>
</dbReference>
<evidence type="ECO:0000256" key="1">
    <source>
        <dbReference type="ARBA" id="ARBA00006926"/>
    </source>
</evidence>
<protein>
    <recommendedName>
        <fullName evidence="4">Glutathione peroxidase</fullName>
    </recommendedName>
</protein>
<accession>A0ABT5I581</accession>
<evidence type="ECO:0000256" key="2">
    <source>
        <dbReference type="ARBA" id="ARBA00022559"/>
    </source>
</evidence>
<dbReference type="CDD" id="cd00340">
    <property type="entry name" value="GSH_Peroxidase"/>
    <property type="match status" value="1"/>
</dbReference>